<dbReference type="HAMAP" id="MF_00658">
    <property type="entry name" value="23SrRNA_methyltr_H"/>
    <property type="match status" value="1"/>
</dbReference>
<gene>
    <name evidence="5 6" type="primary">rlmH</name>
    <name evidence="6" type="ORF">IAC95_04690</name>
</gene>
<comment type="catalytic activity">
    <reaction evidence="5">
        <text>pseudouridine(1915) in 23S rRNA + S-adenosyl-L-methionine = N(3)-methylpseudouridine(1915) in 23S rRNA + S-adenosyl-L-homocysteine + H(+)</text>
        <dbReference type="Rhea" id="RHEA:42752"/>
        <dbReference type="Rhea" id="RHEA-COMP:10221"/>
        <dbReference type="Rhea" id="RHEA-COMP:10222"/>
        <dbReference type="ChEBI" id="CHEBI:15378"/>
        <dbReference type="ChEBI" id="CHEBI:57856"/>
        <dbReference type="ChEBI" id="CHEBI:59789"/>
        <dbReference type="ChEBI" id="CHEBI:65314"/>
        <dbReference type="ChEBI" id="CHEBI:74486"/>
        <dbReference type="EC" id="2.1.1.177"/>
    </reaction>
</comment>
<dbReference type="SUPFAM" id="SSF75217">
    <property type="entry name" value="alpha/beta knot"/>
    <property type="match status" value="1"/>
</dbReference>
<dbReference type="GO" id="GO:0005737">
    <property type="term" value="C:cytoplasm"/>
    <property type="evidence" value="ECO:0007669"/>
    <property type="project" value="UniProtKB-SubCell"/>
</dbReference>
<dbReference type="PANTHER" id="PTHR33603:SF1">
    <property type="entry name" value="RIBOSOMAL RNA LARGE SUBUNIT METHYLTRANSFERASE H"/>
    <property type="match status" value="1"/>
</dbReference>
<keyword evidence="2 5" id="KW-0808">Transferase</keyword>
<dbReference type="PANTHER" id="PTHR33603">
    <property type="entry name" value="METHYLTRANSFERASE"/>
    <property type="match status" value="1"/>
</dbReference>
<dbReference type="Pfam" id="PF02590">
    <property type="entry name" value="SPOUT_MTase"/>
    <property type="match status" value="1"/>
</dbReference>
<accession>A0A9D1J7Z6</accession>
<name>A0A9D1J7Z6_9BACT</name>
<evidence type="ECO:0000313" key="6">
    <source>
        <dbReference type="EMBL" id="HIR66154.1"/>
    </source>
</evidence>
<dbReference type="NCBIfam" id="NF000986">
    <property type="entry name" value="PRK00103.1-4"/>
    <property type="match status" value="1"/>
</dbReference>
<comment type="subcellular location">
    <subcellularLocation>
        <location evidence="5">Cytoplasm</location>
    </subcellularLocation>
</comment>
<comment type="caution">
    <text evidence="6">The sequence shown here is derived from an EMBL/GenBank/DDBJ whole genome shotgun (WGS) entry which is preliminary data.</text>
</comment>
<evidence type="ECO:0000313" key="7">
    <source>
        <dbReference type="Proteomes" id="UP000824200"/>
    </source>
</evidence>
<dbReference type="AlphaFoldDB" id="A0A9D1J7Z6"/>
<evidence type="ECO:0000256" key="4">
    <source>
        <dbReference type="ARBA" id="ARBA00038303"/>
    </source>
</evidence>
<proteinExistence type="inferred from homology"/>
<dbReference type="Gene3D" id="3.40.1280.10">
    <property type="match status" value="1"/>
</dbReference>
<sequence length="156" mass="17672">MRYKIVAVGKIKENYLKEAISEYAKRISRFAAMEIVEVEETFFNGEPSEKEKEKILQEEGKRILAKVEGCVVALDIDGTQLTSTQLSQRLEALQQNFSCLTFVVGGSYGLSQEVKNAAQLRLSFGKITLPHQLCRVVLAEQLYRACTIRNNVPYHK</sequence>
<feature type="binding site" evidence="5">
    <location>
        <position position="74"/>
    </location>
    <ligand>
        <name>S-adenosyl-L-methionine</name>
        <dbReference type="ChEBI" id="CHEBI:59789"/>
    </ligand>
</feature>
<comment type="subunit">
    <text evidence="5">Homodimer.</text>
</comment>
<dbReference type="PIRSF" id="PIRSF004505">
    <property type="entry name" value="MT_bac"/>
    <property type="match status" value="1"/>
</dbReference>
<evidence type="ECO:0000256" key="2">
    <source>
        <dbReference type="ARBA" id="ARBA00022679"/>
    </source>
</evidence>
<keyword evidence="5" id="KW-0698">rRNA processing</keyword>
<feature type="binding site" evidence="5">
    <location>
        <begin position="124"/>
        <end position="129"/>
    </location>
    <ligand>
        <name>S-adenosyl-L-methionine</name>
        <dbReference type="ChEBI" id="CHEBI:59789"/>
    </ligand>
</feature>
<dbReference type="CDD" id="cd18081">
    <property type="entry name" value="RlmH-like"/>
    <property type="match status" value="1"/>
</dbReference>
<keyword evidence="5" id="KW-0963">Cytoplasm</keyword>
<dbReference type="EMBL" id="DVHL01000037">
    <property type="protein sequence ID" value="HIR66154.1"/>
    <property type="molecule type" value="Genomic_DNA"/>
</dbReference>
<evidence type="ECO:0000256" key="3">
    <source>
        <dbReference type="ARBA" id="ARBA00022691"/>
    </source>
</evidence>
<reference evidence="6" key="2">
    <citation type="journal article" date="2021" name="PeerJ">
        <title>Extensive microbial diversity within the chicken gut microbiome revealed by metagenomics and culture.</title>
        <authorList>
            <person name="Gilroy R."/>
            <person name="Ravi A."/>
            <person name="Getino M."/>
            <person name="Pursley I."/>
            <person name="Horton D.L."/>
            <person name="Alikhan N.F."/>
            <person name="Baker D."/>
            <person name="Gharbi K."/>
            <person name="Hall N."/>
            <person name="Watson M."/>
            <person name="Adriaenssens E.M."/>
            <person name="Foster-Nyarko E."/>
            <person name="Jarju S."/>
            <person name="Secka A."/>
            <person name="Antonio M."/>
            <person name="Oren A."/>
            <person name="Chaudhuri R.R."/>
            <person name="La Ragione R."/>
            <person name="Hildebrand F."/>
            <person name="Pallen M.J."/>
        </authorList>
    </citation>
    <scope>NUCLEOTIDE SEQUENCE</scope>
    <source>
        <strain evidence="6">CHK121-14286</strain>
    </source>
</reference>
<protein>
    <recommendedName>
        <fullName evidence="5">Ribosomal RNA large subunit methyltransferase H</fullName>
        <ecNumber evidence="5">2.1.1.177</ecNumber>
    </recommendedName>
    <alternativeName>
        <fullName evidence="5">23S rRNA (pseudouridine1915-N3)-methyltransferase</fullName>
    </alternativeName>
    <alternativeName>
        <fullName evidence="5">23S rRNA m3Psi1915 methyltransferase</fullName>
    </alternativeName>
    <alternativeName>
        <fullName evidence="5">rRNA (pseudouridine-N3-)-methyltransferase RlmH</fullName>
    </alternativeName>
</protein>
<comment type="function">
    <text evidence="5">Specifically methylates the pseudouridine at position 1915 (m3Psi1915) in 23S rRNA.</text>
</comment>
<dbReference type="InterPro" id="IPR029028">
    <property type="entry name" value="Alpha/beta_knot_MTases"/>
</dbReference>
<dbReference type="NCBIfam" id="NF000985">
    <property type="entry name" value="PRK00103.1-3"/>
    <property type="match status" value="1"/>
</dbReference>
<dbReference type="GO" id="GO:0070038">
    <property type="term" value="F:rRNA (pseudouridine-N3-)-methyltransferase activity"/>
    <property type="evidence" value="ECO:0007669"/>
    <property type="project" value="UniProtKB-UniRule"/>
</dbReference>
<dbReference type="InterPro" id="IPR003742">
    <property type="entry name" value="RlmH-like"/>
</dbReference>
<evidence type="ECO:0000256" key="1">
    <source>
        <dbReference type="ARBA" id="ARBA00022603"/>
    </source>
</evidence>
<feature type="binding site" evidence="5">
    <location>
        <position position="105"/>
    </location>
    <ligand>
        <name>S-adenosyl-L-methionine</name>
        <dbReference type="ChEBI" id="CHEBI:59789"/>
    </ligand>
</feature>
<comment type="similarity">
    <text evidence="4 5">Belongs to the RNA methyltransferase RlmH family.</text>
</comment>
<keyword evidence="1 5" id="KW-0489">Methyltransferase</keyword>
<keyword evidence="3 5" id="KW-0949">S-adenosyl-L-methionine</keyword>
<organism evidence="6 7">
    <name type="scientific">Candidatus Fimimonas gallinarum</name>
    <dbReference type="NCBI Taxonomy" id="2840821"/>
    <lineage>
        <taxon>Bacteria</taxon>
        <taxon>Pseudomonadati</taxon>
        <taxon>Myxococcota</taxon>
        <taxon>Myxococcia</taxon>
        <taxon>Myxococcales</taxon>
        <taxon>Cystobacterineae</taxon>
        <taxon>Myxococcaceae</taxon>
        <taxon>Myxococcaceae incertae sedis</taxon>
        <taxon>Candidatus Fimimonas</taxon>
    </lineage>
</organism>
<evidence type="ECO:0000256" key="5">
    <source>
        <dbReference type="HAMAP-Rule" id="MF_00658"/>
    </source>
</evidence>
<dbReference type="InterPro" id="IPR029026">
    <property type="entry name" value="tRNA_m1G_MTases_N"/>
</dbReference>
<reference evidence="6" key="1">
    <citation type="submission" date="2020-10" db="EMBL/GenBank/DDBJ databases">
        <authorList>
            <person name="Gilroy R."/>
        </authorList>
    </citation>
    <scope>NUCLEOTIDE SEQUENCE</scope>
    <source>
        <strain evidence="6">CHK121-14286</strain>
    </source>
</reference>
<dbReference type="EC" id="2.1.1.177" evidence="5"/>
<dbReference type="Proteomes" id="UP000824200">
    <property type="component" value="Unassembled WGS sequence"/>
</dbReference>